<evidence type="ECO:0000256" key="10">
    <source>
        <dbReference type="HAMAP-Rule" id="MF_01697"/>
    </source>
</evidence>
<feature type="short sequence motif" description="'HIGH' region" evidence="10">
    <location>
        <begin position="45"/>
        <end position="55"/>
    </location>
</feature>
<gene>
    <name evidence="10 12" type="primary">mshC</name>
    <name evidence="12" type="ORF">ACFSFX_16910</name>
</gene>
<dbReference type="GO" id="GO:0035446">
    <property type="term" value="F:cysteine-glucosaminylinositol ligase activity"/>
    <property type="evidence" value="ECO:0007669"/>
    <property type="project" value="UniProtKB-EC"/>
</dbReference>
<dbReference type="PRINTS" id="PR00983">
    <property type="entry name" value="TRNASYNTHCYS"/>
</dbReference>
<feature type="binding site" evidence="10">
    <location>
        <position position="295"/>
    </location>
    <ligand>
        <name>L-cysteinyl-5'-AMP</name>
        <dbReference type="ChEBI" id="CHEBI:144924"/>
    </ligand>
</feature>
<evidence type="ECO:0000256" key="1">
    <source>
        <dbReference type="ARBA" id="ARBA00003679"/>
    </source>
</evidence>
<name>A0ABW4QC98_9MICC</name>
<comment type="function">
    <text evidence="1 10">Catalyzes the ATP-dependent condensation of GlcN-Ins and L-cysteine to form L-Cys-GlcN-Ins.</text>
</comment>
<evidence type="ECO:0000313" key="12">
    <source>
        <dbReference type="EMBL" id="MFD1848266.1"/>
    </source>
</evidence>
<dbReference type="Proteomes" id="UP001597307">
    <property type="component" value="Unassembled WGS sequence"/>
</dbReference>
<dbReference type="SUPFAM" id="SSF52374">
    <property type="entry name" value="Nucleotidylyl transferase"/>
    <property type="match status" value="1"/>
</dbReference>
<dbReference type="NCBIfam" id="TIGR03447">
    <property type="entry name" value="mycothiol_MshC"/>
    <property type="match status" value="1"/>
</dbReference>
<dbReference type="InterPro" id="IPR024909">
    <property type="entry name" value="Cys-tRNA/MSH_ligase"/>
</dbReference>
<comment type="subunit">
    <text evidence="3 10">Monomer.</text>
</comment>
<dbReference type="InterPro" id="IPR014729">
    <property type="entry name" value="Rossmann-like_a/b/a_fold"/>
</dbReference>
<keyword evidence="7 10" id="KW-0862">Zinc</keyword>
<comment type="cofactor">
    <cofactor evidence="10">
        <name>Zn(2+)</name>
        <dbReference type="ChEBI" id="CHEBI:29105"/>
    </cofactor>
    <text evidence="10">Binds 1 zinc ion per subunit.</text>
</comment>
<feature type="binding site" evidence="10">
    <location>
        <position position="269"/>
    </location>
    <ligand>
        <name>Zn(2+)</name>
        <dbReference type="ChEBI" id="CHEBI:29105"/>
    </ligand>
</feature>
<keyword evidence="4 10" id="KW-0436">Ligase</keyword>
<keyword evidence="13" id="KW-1185">Reference proteome</keyword>
<dbReference type="Pfam" id="PF01406">
    <property type="entry name" value="tRNA-synt_1e"/>
    <property type="match status" value="1"/>
</dbReference>
<evidence type="ECO:0000256" key="3">
    <source>
        <dbReference type="ARBA" id="ARBA00011245"/>
    </source>
</evidence>
<dbReference type="InterPro" id="IPR032678">
    <property type="entry name" value="tRNA-synt_1_cat_dom"/>
</dbReference>
<evidence type="ECO:0000256" key="7">
    <source>
        <dbReference type="ARBA" id="ARBA00022833"/>
    </source>
</evidence>
<reference evidence="13" key="1">
    <citation type="journal article" date="2019" name="Int. J. Syst. Evol. Microbiol.">
        <title>The Global Catalogue of Microorganisms (GCM) 10K type strain sequencing project: providing services to taxonomists for standard genome sequencing and annotation.</title>
        <authorList>
            <consortium name="The Broad Institute Genomics Platform"/>
            <consortium name="The Broad Institute Genome Sequencing Center for Infectious Disease"/>
            <person name="Wu L."/>
            <person name="Ma J."/>
        </authorList>
    </citation>
    <scope>NUCLEOTIDE SEQUENCE [LARGE SCALE GENOMIC DNA]</scope>
    <source>
        <strain evidence="13">JCM 11496</strain>
    </source>
</reference>
<evidence type="ECO:0000259" key="11">
    <source>
        <dbReference type="Pfam" id="PF01406"/>
    </source>
</evidence>
<accession>A0ABW4QC98</accession>
<dbReference type="Gene3D" id="3.40.50.620">
    <property type="entry name" value="HUPs"/>
    <property type="match status" value="1"/>
</dbReference>
<feature type="binding site" evidence="10">
    <location>
        <begin position="262"/>
        <end position="264"/>
    </location>
    <ligand>
        <name>L-cysteinyl-5'-AMP</name>
        <dbReference type="ChEBI" id="CHEBI:144924"/>
    </ligand>
</feature>
<dbReference type="RefSeq" id="WP_343881858.1">
    <property type="nucleotide sequence ID" value="NZ_BAAAIJ010000059.1"/>
</dbReference>
<feature type="binding site" evidence="10">
    <location>
        <position position="244"/>
    </location>
    <ligand>
        <name>Zn(2+)</name>
        <dbReference type="ChEBI" id="CHEBI:29105"/>
    </ligand>
</feature>
<dbReference type="InterPro" id="IPR017812">
    <property type="entry name" value="Mycothiol_ligase_MshC"/>
</dbReference>
<evidence type="ECO:0000313" key="13">
    <source>
        <dbReference type="Proteomes" id="UP001597307"/>
    </source>
</evidence>
<evidence type="ECO:0000256" key="9">
    <source>
        <dbReference type="ARBA" id="ARBA00048350"/>
    </source>
</evidence>
<proteinExistence type="inferred from homology"/>
<evidence type="ECO:0000256" key="8">
    <source>
        <dbReference type="ARBA" id="ARBA00022840"/>
    </source>
</evidence>
<dbReference type="EC" id="6.3.1.13" evidence="10"/>
<evidence type="ECO:0000256" key="6">
    <source>
        <dbReference type="ARBA" id="ARBA00022741"/>
    </source>
</evidence>
<keyword evidence="6 10" id="KW-0547">Nucleotide-binding</keyword>
<feature type="domain" description="tRNA synthetases class I catalytic" evidence="11">
    <location>
        <begin position="37"/>
        <end position="349"/>
    </location>
</feature>
<feature type="binding site" evidence="10">
    <location>
        <position position="43"/>
    </location>
    <ligand>
        <name>Zn(2+)</name>
        <dbReference type="ChEBI" id="CHEBI:29105"/>
    </ligand>
</feature>
<evidence type="ECO:0000256" key="2">
    <source>
        <dbReference type="ARBA" id="ARBA00007723"/>
    </source>
</evidence>
<evidence type="ECO:0000256" key="5">
    <source>
        <dbReference type="ARBA" id="ARBA00022723"/>
    </source>
</evidence>
<feature type="binding site" evidence="10">
    <location>
        <position position="240"/>
    </location>
    <ligand>
        <name>L-cysteinyl-5'-AMP</name>
        <dbReference type="ChEBI" id="CHEBI:144924"/>
    </ligand>
</feature>
<comment type="catalytic activity">
    <reaction evidence="9 10">
        <text>1D-myo-inositol 2-amino-2-deoxy-alpha-D-glucopyranoside + L-cysteine + ATP = 1D-myo-inositol 2-(L-cysteinylamino)-2-deoxy-alpha-D-glucopyranoside + AMP + diphosphate + H(+)</text>
        <dbReference type="Rhea" id="RHEA:26176"/>
        <dbReference type="ChEBI" id="CHEBI:15378"/>
        <dbReference type="ChEBI" id="CHEBI:30616"/>
        <dbReference type="ChEBI" id="CHEBI:33019"/>
        <dbReference type="ChEBI" id="CHEBI:35235"/>
        <dbReference type="ChEBI" id="CHEBI:58886"/>
        <dbReference type="ChEBI" id="CHEBI:58887"/>
        <dbReference type="ChEBI" id="CHEBI:456215"/>
        <dbReference type="EC" id="6.3.1.13"/>
    </reaction>
</comment>
<comment type="similarity">
    <text evidence="2 10">Belongs to the class-I aminoacyl-tRNA synthetase family. MshC subfamily.</text>
</comment>
<dbReference type="PANTHER" id="PTHR10890:SF3">
    <property type="entry name" value="CYSTEINE--TRNA LIGASE, CYTOPLASMIC"/>
    <property type="match status" value="1"/>
</dbReference>
<dbReference type="Gene3D" id="1.20.120.640">
    <property type="entry name" value="Anticodon-binding domain of a subclass of class I aminoacyl-tRNA synthetases"/>
    <property type="match status" value="1"/>
</dbReference>
<dbReference type="EMBL" id="JBHUGA010000067">
    <property type="protein sequence ID" value="MFD1848266.1"/>
    <property type="molecule type" value="Genomic_DNA"/>
</dbReference>
<feature type="binding site" evidence="10">
    <location>
        <position position="58"/>
    </location>
    <ligand>
        <name>L-cysteinyl-5'-AMP</name>
        <dbReference type="ChEBI" id="CHEBI:144924"/>
    </ligand>
</feature>
<feature type="binding site" evidence="10">
    <location>
        <begin position="43"/>
        <end position="46"/>
    </location>
    <ligand>
        <name>L-cysteinyl-5'-AMP</name>
        <dbReference type="ChEBI" id="CHEBI:144924"/>
    </ligand>
</feature>
<keyword evidence="5 10" id="KW-0479">Metal-binding</keyword>
<feature type="short sequence motif" description="'KMSKS' region" evidence="10">
    <location>
        <begin position="301"/>
        <end position="305"/>
    </location>
</feature>
<dbReference type="HAMAP" id="MF_01697">
    <property type="entry name" value="MshC"/>
    <property type="match status" value="1"/>
</dbReference>
<dbReference type="PANTHER" id="PTHR10890">
    <property type="entry name" value="CYSTEINYL-TRNA SYNTHETASE"/>
    <property type="match status" value="1"/>
</dbReference>
<organism evidence="12 13">
    <name type="scientific">Arthrobacter flavus</name>
    <dbReference type="NCBI Taxonomy" id="95172"/>
    <lineage>
        <taxon>Bacteria</taxon>
        <taxon>Bacillati</taxon>
        <taxon>Actinomycetota</taxon>
        <taxon>Actinomycetes</taxon>
        <taxon>Micrococcales</taxon>
        <taxon>Micrococcaceae</taxon>
        <taxon>Arthrobacter</taxon>
    </lineage>
</organism>
<evidence type="ECO:0000256" key="4">
    <source>
        <dbReference type="ARBA" id="ARBA00022598"/>
    </source>
</evidence>
<sequence>MIAWNSRPIPVLPGGSADIGLYDTKQQQFVALPTDSRHGLYVCGITPYDATHMGHAATYVAFDLLNRLWRDSGAVVNYVQNVTDIDDPLLERAAATGVDWTDLATQQTDLFREDMYELNVIPPDHYIGAVESIEWIVPVIESLLERGIAYPVAGDGAEPDGDIYFSVDAASASLTGPEAWFLGAVSHLGQDEMTGLFAERGGDPARPGKKHPMDPLLWRVARAGEPDWDGNTLGRGRPGWHIECAVIAQKFLDLPFTVQAGGSDLVFPHHEMSAAHAEAATGTPLARHYSHAGMVGLDGEKMSKSRGNLVLVSSLRRDGVDPAAIRLAILNHHYRSDWSWTDKLIPRAQDQLSSWRLALGSATEESAAALTAELRAALSNDLDAPAGVAAVDSWAAEAPTSGGTADGAARVVDALDALLGVRLTR</sequence>
<keyword evidence="8 10" id="KW-0067">ATP-binding</keyword>
<protein>
    <recommendedName>
        <fullName evidence="10">L-cysteine:1D-myo-inositol 2-amino-2-deoxy-alpha-D-glucopyranoside ligase</fullName>
        <shortName evidence="10">L-Cys:GlcN-Ins ligase</shortName>
        <ecNumber evidence="10">6.3.1.13</ecNumber>
    </recommendedName>
    <alternativeName>
        <fullName evidence="10">Mycothiol ligase</fullName>
        <shortName evidence="10">MSH ligase</shortName>
    </alternativeName>
</protein>
<feature type="binding site" evidence="10">
    <location>
        <begin position="81"/>
        <end position="83"/>
    </location>
    <ligand>
        <name>L-cysteinyl-5'-AMP</name>
        <dbReference type="ChEBI" id="CHEBI:144924"/>
    </ligand>
</feature>
<feature type="short sequence motif" description="'ERGGDP' region" evidence="10">
    <location>
        <begin position="199"/>
        <end position="204"/>
    </location>
</feature>
<comment type="caution">
    <text evidence="12">The sequence shown here is derived from an EMBL/GenBank/DDBJ whole genome shotgun (WGS) entry which is preliminary data.</text>
</comment>